<comment type="subunit">
    <text evidence="5">Heterodimer of a catalytic subunit and an accessory subunit.</text>
</comment>
<sequence>MKHKRLLYFSIKRFKSTVSNMSTECIKEKSQEKTLTFTRNEQVTHIGIPCCIMHTRTGCIPHLTEETLDYLDKKLIQNIYQVPLPSVIDYQDILEAANTNTLECLCMPNTSVLYATVQDFSCLPPSGYNTNKTVAVWGAGGKISVTPQSYMKLVEVLKPDIFQVLADGDVLKAESRKRIIKSVNRSVQYLDECIKHHQQSKPLENSKMICMIEGGNNLEERKRCMKLMLEKLKGHEDCVWGFGIDALPREKYISEGTKTVIKLLNDELPAGKPLLVHGFGHPLNIIDLIEDGVSVFDSTYVTELSESNHALVYGIPSIDSSLSLLNGDAKTNCSIVDVDVRKFVETIDISDSCFSRSFAPLVENCPCYTCVNHTRAYIQHLTVVNEMLAPVLLMLHNFHHHLTFFSALRNELNACSNLKSFKQKLIALNSMH</sequence>
<protein>
    <recommendedName>
        <fullName evidence="5">Queuine tRNA-ribosyltransferase accessory subunit 2</fullName>
    </recommendedName>
    <alternativeName>
        <fullName evidence="5">Queuine tRNA-ribosyltransferase domain-containing protein 1</fullName>
    </alternativeName>
</protein>
<comment type="function">
    <text evidence="5">Non-catalytic subunit of the queuine tRNA-ribosyltransferase (TGT) that catalyzes the base-exchange of a guanine (G) residue with queuine (Q) at position 34 (anticodon wobble position) in tRNAs with GU(N) anticodons (tRNA-Asp, -Asn, -His and -Tyr), resulting in the hypermodified nucleoside queuosine (7-(((4,5-cis-dihydroxy-2-cyclopenten-1-yl)amino)methyl)-7-deazaguanosine).</text>
</comment>
<evidence type="ECO:0000256" key="4">
    <source>
        <dbReference type="ARBA" id="ARBA00022833"/>
    </source>
</evidence>
<dbReference type="HAMAP" id="MF_03043">
    <property type="entry name" value="QTRT2"/>
    <property type="match status" value="1"/>
</dbReference>
<keyword evidence="8" id="KW-1185">Reference proteome</keyword>
<feature type="binding site" evidence="5">
    <location>
        <position position="396"/>
    </location>
    <ligand>
        <name>Zn(2+)</name>
        <dbReference type="ChEBI" id="CHEBI:29105"/>
    </ligand>
</feature>
<feature type="binding site" evidence="5">
    <location>
        <position position="365"/>
    </location>
    <ligand>
        <name>Zn(2+)</name>
        <dbReference type="ChEBI" id="CHEBI:29105"/>
    </ligand>
</feature>
<keyword evidence="3 5" id="KW-0479">Metal-binding</keyword>
<comment type="caution">
    <text evidence="7">The sequence shown here is derived from an EMBL/GenBank/DDBJ whole genome shotgun (WGS) entry which is preliminary data.</text>
</comment>
<evidence type="ECO:0000256" key="5">
    <source>
        <dbReference type="HAMAP-Rule" id="MF_03043"/>
    </source>
</evidence>
<dbReference type="NCBIfam" id="TIGR00449">
    <property type="entry name" value="tgt_general"/>
    <property type="match status" value="1"/>
</dbReference>
<comment type="similarity">
    <text evidence="5">Belongs to the queuine tRNA-ribosyltransferase family. QTRT2 subfamily.</text>
</comment>
<comment type="cofactor">
    <cofactor evidence="5">
        <name>Zn(2+)</name>
        <dbReference type="ChEBI" id="CHEBI:29105"/>
    </cofactor>
    <text evidence="5">Binds 1 zinc ion per subunit.</text>
</comment>
<dbReference type="PANTHER" id="PTHR46064:SF1">
    <property type="entry name" value="QUEUINE TRNA-RIBOSYLTRANSFERASE ACCESSORY SUBUNIT 2"/>
    <property type="match status" value="1"/>
</dbReference>
<keyword evidence="2 5" id="KW-0819">tRNA processing</keyword>
<evidence type="ECO:0000256" key="2">
    <source>
        <dbReference type="ARBA" id="ARBA00022694"/>
    </source>
</evidence>
<dbReference type="Proteomes" id="UP001642483">
    <property type="component" value="Unassembled WGS sequence"/>
</dbReference>
<dbReference type="InterPro" id="IPR028592">
    <property type="entry name" value="QTRTD1"/>
</dbReference>
<name>A0ABP0GTC3_CLALP</name>
<feature type="binding site" evidence="5">
    <location>
        <position position="370"/>
    </location>
    <ligand>
        <name>Zn(2+)</name>
        <dbReference type="ChEBI" id="CHEBI:29105"/>
    </ligand>
</feature>
<dbReference type="Pfam" id="PF01702">
    <property type="entry name" value="TGT"/>
    <property type="match status" value="1"/>
</dbReference>
<dbReference type="InterPro" id="IPR050852">
    <property type="entry name" value="Queuine_tRNA-ribosyltrfase"/>
</dbReference>
<feature type="binding site" evidence="5">
    <location>
        <position position="367"/>
    </location>
    <ligand>
        <name>Zn(2+)</name>
        <dbReference type="ChEBI" id="CHEBI:29105"/>
    </ligand>
</feature>
<keyword evidence="1 5" id="KW-0963">Cytoplasm</keyword>
<dbReference type="PANTHER" id="PTHR46064">
    <property type="entry name" value="QUEUINE TRNA-RIBOSYLTRANSFERASE ACCESSORY SUBUNIT 2"/>
    <property type="match status" value="1"/>
</dbReference>
<proteinExistence type="inferred from homology"/>
<accession>A0ABP0GTC3</accession>
<organism evidence="7 8">
    <name type="scientific">Clavelina lepadiformis</name>
    <name type="common">Light-bulb sea squirt</name>
    <name type="synonym">Ascidia lepadiformis</name>
    <dbReference type="NCBI Taxonomy" id="159417"/>
    <lineage>
        <taxon>Eukaryota</taxon>
        <taxon>Metazoa</taxon>
        <taxon>Chordata</taxon>
        <taxon>Tunicata</taxon>
        <taxon>Ascidiacea</taxon>
        <taxon>Aplousobranchia</taxon>
        <taxon>Clavelinidae</taxon>
        <taxon>Clavelina</taxon>
    </lineage>
</organism>
<dbReference type="Gene3D" id="3.20.20.105">
    <property type="entry name" value="Queuine tRNA-ribosyltransferase-like"/>
    <property type="match status" value="1"/>
</dbReference>
<dbReference type="EMBL" id="CAWYQH010000141">
    <property type="protein sequence ID" value="CAK8694308.1"/>
    <property type="molecule type" value="Genomic_DNA"/>
</dbReference>
<feature type="domain" description="tRNA-guanine(15) transglycosylase-like" evidence="6">
    <location>
        <begin position="45"/>
        <end position="425"/>
    </location>
</feature>
<dbReference type="InterPro" id="IPR002616">
    <property type="entry name" value="tRNA_ribo_trans-like"/>
</dbReference>
<keyword evidence="4 5" id="KW-0862">Zinc</keyword>
<reference evidence="7 8" key="1">
    <citation type="submission" date="2024-02" db="EMBL/GenBank/DDBJ databases">
        <authorList>
            <person name="Daric V."/>
            <person name="Darras S."/>
        </authorList>
    </citation>
    <scope>NUCLEOTIDE SEQUENCE [LARGE SCALE GENOMIC DNA]</scope>
</reference>
<evidence type="ECO:0000256" key="1">
    <source>
        <dbReference type="ARBA" id="ARBA00022490"/>
    </source>
</evidence>
<evidence type="ECO:0000313" key="8">
    <source>
        <dbReference type="Proteomes" id="UP001642483"/>
    </source>
</evidence>
<comment type="subcellular location">
    <subcellularLocation>
        <location evidence="5">Cytoplasm</location>
    </subcellularLocation>
</comment>
<gene>
    <name evidence="7" type="ORF">CVLEPA_LOCUS27688</name>
</gene>
<evidence type="ECO:0000259" key="6">
    <source>
        <dbReference type="Pfam" id="PF01702"/>
    </source>
</evidence>
<evidence type="ECO:0000313" key="7">
    <source>
        <dbReference type="EMBL" id="CAK8694308.1"/>
    </source>
</evidence>
<evidence type="ECO:0000256" key="3">
    <source>
        <dbReference type="ARBA" id="ARBA00022723"/>
    </source>
</evidence>
<dbReference type="InterPro" id="IPR036511">
    <property type="entry name" value="TGT-like_sf"/>
</dbReference>
<dbReference type="SUPFAM" id="SSF51713">
    <property type="entry name" value="tRNA-guanine transglycosylase"/>
    <property type="match status" value="1"/>
</dbReference>